<evidence type="ECO:0000313" key="2">
    <source>
        <dbReference type="Proteomes" id="UP001179361"/>
    </source>
</evidence>
<dbReference type="Proteomes" id="UP001179361">
    <property type="component" value="Unassembled WGS sequence"/>
</dbReference>
<protein>
    <submittedName>
        <fullName evidence="1">DUF6447 family protein</fullName>
    </submittedName>
</protein>
<name>A0ABS8Q7F2_9BURK</name>
<gene>
    <name evidence="1" type="ORF">LQ564_15290</name>
</gene>
<accession>A0ABS8Q7F2</accession>
<keyword evidence="2" id="KW-1185">Reference proteome</keyword>
<sequence>MSSPLLPNEPRVAKDGVQAALTARHLLPVLAQFEACLLYLRAEVDPVLRGRLPVKLGKPYPLGQCLEISKAMQERLATVEEAEVPPDAAVGLRALRSFQRAGGAMRQVWGDLRGQYFQNAFQIGTLYVDVSNDTVTVTKPKVEVLPFEQARFSAIRDYRHFARVAESYWGETAYPNHVLPQLAPHCPLVMVNKSGRIQLRAATDYMLALTRSQAFAPSEALLRDEPMPQEVFERVRQALQGSGQVLAPDPAQGRQLALAQCRRQRGAGAHRSPAAHEAVIREAQAVNQALGMRTNPSNQTSTENPMSTIKIDAIDYPLDSLSPEARAQLQSIQFVDAELARMQAHMAALQTARAAYVAALKAALPAA</sequence>
<dbReference type="RefSeq" id="WP_231058954.1">
    <property type="nucleotide sequence ID" value="NZ_JAJNOC010000004.1"/>
</dbReference>
<reference evidence="1" key="1">
    <citation type="submission" date="2021-11" db="EMBL/GenBank/DDBJ databases">
        <title>The complete genome of Massilia sp sp. G4R7.</title>
        <authorList>
            <person name="Liu L."/>
            <person name="Yue J."/>
            <person name="Yuan J."/>
            <person name="Yang F."/>
            <person name="Li L."/>
        </authorList>
    </citation>
    <scope>NUCLEOTIDE SEQUENCE</scope>
    <source>
        <strain evidence="1">G4R7</strain>
    </source>
</reference>
<proteinExistence type="predicted"/>
<dbReference type="EMBL" id="JAJNOC010000004">
    <property type="protein sequence ID" value="MCD2517678.1"/>
    <property type="molecule type" value="Genomic_DNA"/>
</dbReference>
<organism evidence="1 2">
    <name type="scientific">Massilia phyllostachyos</name>
    <dbReference type="NCBI Taxonomy" id="2898585"/>
    <lineage>
        <taxon>Bacteria</taxon>
        <taxon>Pseudomonadati</taxon>
        <taxon>Pseudomonadota</taxon>
        <taxon>Betaproteobacteria</taxon>
        <taxon>Burkholderiales</taxon>
        <taxon>Oxalobacteraceae</taxon>
        <taxon>Telluria group</taxon>
        <taxon>Massilia</taxon>
    </lineage>
</organism>
<comment type="caution">
    <text evidence="1">The sequence shown here is derived from an EMBL/GenBank/DDBJ whole genome shotgun (WGS) entry which is preliminary data.</text>
</comment>
<evidence type="ECO:0000313" key="1">
    <source>
        <dbReference type="EMBL" id="MCD2517678.1"/>
    </source>
</evidence>